<evidence type="ECO:0000256" key="11">
    <source>
        <dbReference type="HAMAP-Rule" id="MF_00042"/>
    </source>
</evidence>
<evidence type="ECO:0000256" key="3">
    <source>
        <dbReference type="ARBA" id="ARBA00005300"/>
    </source>
</evidence>
<evidence type="ECO:0000256" key="4">
    <source>
        <dbReference type="ARBA" id="ARBA00011245"/>
    </source>
</evidence>
<feature type="domain" description="RNase H type-1" evidence="12">
    <location>
        <begin position="10"/>
        <end position="152"/>
    </location>
</feature>
<dbReference type="GO" id="GO:0000287">
    <property type="term" value="F:magnesium ion binding"/>
    <property type="evidence" value="ECO:0007669"/>
    <property type="project" value="UniProtKB-UniRule"/>
</dbReference>
<feature type="binding site" evidence="11">
    <location>
        <position position="19"/>
    </location>
    <ligand>
        <name>Mg(2+)</name>
        <dbReference type="ChEBI" id="CHEBI:18420"/>
        <label>1</label>
    </ligand>
</feature>
<keyword evidence="6 11" id="KW-0540">Nuclease</keyword>
<dbReference type="PANTHER" id="PTHR10642">
    <property type="entry name" value="RIBONUCLEASE H1"/>
    <property type="match status" value="1"/>
</dbReference>
<dbReference type="InterPro" id="IPR022892">
    <property type="entry name" value="RNaseHI"/>
</dbReference>
<comment type="function">
    <text evidence="2 11">Endonuclease that specifically degrades the RNA of RNA-DNA hybrids.</text>
</comment>
<dbReference type="EMBL" id="FTMA01000007">
    <property type="protein sequence ID" value="SIR14489.1"/>
    <property type="molecule type" value="Genomic_DNA"/>
</dbReference>
<evidence type="ECO:0000256" key="6">
    <source>
        <dbReference type="ARBA" id="ARBA00022722"/>
    </source>
</evidence>
<evidence type="ECO:0000259" key="12">
    <source>
        <dbReference type="PROSITE" id="PS50879"/>
    </source>
</evidence>
<dbReference type="SUPFAM" id="SSF53098">
    <property type="entry name" value="Ribonuclease H-like"/>
    <property type="match status" value="1"/>
</dbReference>
<dbReference type="HAMAP" id="MF_00042">
    <property type="entry name" value="RNase_H"/>
    <property type="match status" value="1"/>
</dbReference>
<protein>
    <recommendedName>
        <fullName evidence="5 11">Ribonuclease H</fullName>
        <shortName evidence="11">RNase H</shortName>
        <ecNumber evidence="5 11">3.1.26.4</ecNumber>
    </recommendedName>
</protein>
<dbReference type="NCBIfam" id="NF001236">
    <property type="entry name" value="PRK00203.1"/>
    <property type="match status" value="1"/>
</dbReference>
<evidence type="ECO:0000313" key="13">
    <source>
        <dbReference type="EMBL" id="SIR14489.1"/>
    </source>
</evidence>
<evidence type="ECO:0000256" key="7">
    <source>
        <dbReference type="ARBA" id="ARBA00022723"/>
    </source>
</evidence>
<accession>A0A1N6YJ05</accession>
<dbReference type="STRING" id="228959.SAMN05421797_1079"/>
<feature type="binding site" evidence="11">
    <location>
        <position position="57"/>
    </location>
    <ligand>
        <name>Mg(2+)</name>
        <dbReference type="ChEBI" id="CHEBI:18420"/>
        <label>1</label>
    </ligand>
</feature>
<dbReference type="InterPro" id="IPR050092">
    <property type="entry name" value="RNase_H"/>
</dbReference>
<name>A0A1N6YJ05_9FLAO</name>
<dbReference type="GO" id="GO:0043137">
    <property type="term" value="P:DNA replication, removal of RNA primer"/>
    <property type="evidence" value="ECO:0007669"/>
    <property type="project" value="TreeGrafter"/>
</dbReference>
<comment type="subunit">
    <text evidence="4 11">Monomer.</text>
</comment>
<dbReference type="AlphaFoldDB" id="A0A1N6YJ05"/>
<organism evidence="13 14">
    <name type="scientific">Maribacter ulvicola</name>
    <dbReference type="NCBI Taxonomy" id="228959"/>
    <lineage>
        <taxon>Bacteria</taxon>
        <taxon>Pseudomonadati</taxon>
        <taxon>Bacteroidota</taxon>
        <taxon>Flavobacteriia</taxon>
        <taxon>Flavobacteriales</taxon>
        <taxon>Flavobacteriaceae</taxon>
        <taxon>Maribacter</taxon>
    </lineage>
</organism>
<evidence type="ECO:0000256" key="8">
    <source>
        <dbReference type="ARBA" id="ARBA00022759"/>
    </source>
</evidence>
<comment type="cofactor">
    <cofactor evidence="11">
        <name>Mg(2+)</name>
        <dbReference type="ChEBI" id="CHEBI:18420"/>
    </cofactor>
    <text evidence="11">Binds 1 Mg(2+) ion per subunit. May bind a second metal ion at a regulatory site, or after substrate binding.</text>
</comment>
<keyword evidence="8 11" id="KW-0255">Endonuclease</keyword>
<feature type="binding site" evidence="11">
    <location>
        <position position="144"/>
    </location>
    <ligand>
        <name>Mg(2+)</name>
        <dbReference type="ChEBI" id="CHEBI:18420"/>
        <label>2</label>
    </ligand>
</feature>
<keyword evidence="11" id="KW-0963">Cytoplasm</keyword>
<evidence type="ECO:0000256" key="9">
    <source>
        <dbReference type="ARBA" id="ARBA00022801"/>
    </source>
</evidence>
<keyword evidence="10 11" id="KW-0460">Magnesium</keyword>
<dbReference type="PANTHER" id="PTHR10642:SF26">
    <property type="entry name" value="RIBONUCLEASE H1"/>
    <property type="match status" value="1"/>
</dbReference>
<dbReference type="PROSITE" id="PS50879">
    <property type="entry name" value="RNASE_H_1"/>
    <property type="match status" value="1"/>
</dbReference>
<dbReference type="GO" id="GO:0003676">
    <property type="term" value="F:nucleic acid binding"/>
    <property type="evidence" value="ECO:0007669"/>
    <property type="project" value="InterPro"/>
</dbReference>
<feature type="binding site" evidence="11">
    <location>
        <position position="19"/>
    </location>
    <ligand>
        <name>Mg(2+)</name>
        <dbReference type="ChEBI" id="CHEBI:18420"/>
        <label>2</label>
    </ligand>
</feature>
<proteinExistence type="inferred from homology"/>
<dbReference type="CDD" id="cd09278">
    <property type="entry name" value="RNase_HI_prokaryote_like"/>
    <property type="match status" value="1"/>
</dbReference>
<comment type="catalytic activity">
    <reaction evidence="1 11">
        <text>Endonucleolytic cleavage to 5'-phosphomonoester.</text>
        <dbReference type="EC" id="3.1.26.4"/>
    </reaction>
</comment>
<dbReference type="InterPro" id="IPR002156">
    <property type="entry name" value="RNaseH_domain"/>
</dbReference>
<evidence type="ECO:0000256" key="1">
    <source>
        <dbReference type="ARBA" id="ARBA00000077"/>
    </source>
</evidence>
<sequence>MISLKMENKEIPEIELFTDGGADPNPGKGGYGVILRYKGRQKEFFEGYEITTNNRMELMAVIVGLEKIKTKSKVTVYSDSKYVVDGIEKGWAENWERNNWIRKKGNLVLNKDLWERLLDVIDEHEVTFNWVKGHAGHIENERCDALATKGINAENKIEDEGYLEYLKHIDWYQEQKIEKVGDLCRKCNTAVIKKTPKKRKIKPGQNYYYEYYLFCPNCKTMYMVEVAKREVTDNKLF</sequence>
<dbReference type="GO" id="GO:0005737">
    <property type="term" value="C:cytoplasm"/>
    <property type="evidence" value="ECO:0007669"/>
    <property type="project" value="UniProtKB-SubCell"/>
</dbReference>
<evidence type="ECO:0000256" key="2">
    <source>
        <dbReference type="ARBA" id="ARBA00004065"/>
    </source>
</evidence>
<evidence type="ECO:0000256" key="5">
    <source>
        <dbReference type="ARBA" id="ARBA00012180"/>
    </source>
</evidence>
<comment type="similarity">
    <text evidence="3 11">Belongs to the RNase H family.</text>
</comment>
<dbReference type="Proteomes" id="UP000186953">
    <property type="component" value="Unassembled WGS sequence"/>
</dbReference>
<keyword evidence="7 11" id="KW-0479">Metal-binding</keyword>
<dbReference type="Pfam" id="PF00075">
    <property type="entry name" value="RNase_H"/>
    <property type="match status" value="1"/>
</dbReference>
<dbReference type="InterPro" id="IPR012337">
    <property type="entry name" value="RNaseH-like_sf"/>
</dbReference>
<reference evidence="14" key="1">
    <citation type="submission" date="2017-01" db="EMBL/GenBank/DDBJ databases">
        <authorList>
            <person name="Varghese N."/>
            <person name="Submissions S."/>
        </authorList>
    </citation>
    <scope>NUCLEOTIDE SEQUENCE [LARGE SCALE GENOMIC DNA]</scope>
    <source>
        <strain evidence="14">DSM 15366</strain>
    </source>
</reference>
<dbReference type="InterPro" id="IPR036397">
    <property type="entry name" value="RNaseH_sf"/>
</dbReference>
<dbReference type="FunFam" id="3.30.420.10:FF:000089">
    <property type="entry name" value="Ribonuclease H"/>
    <property type="match status" value="1"/>
</dbReference>
<feature type="binding site" evidence="11">
    <location>
        <position position="79"/>
    </location>
    <ligand>
        <name>Mg(2+)</name>
        <dbReference type="ChEBI" id="CHEBI:18420"/>
        <label>1</label>
    </ligand>
</feature>
<dbReference type="Gene3D" id="3.30.420.10">
    <property type="entry name" value="Ribonuclease H-like superfamily/Ribonuclease H"/>
    <property type="match status" value="1"/>
</dbReference>
<dbReference type="GO" id="GO:0004523">
    <property type="term" value="F:RNA-DNA hybrid ribonuclease activity"/>
    <property type="evidence" value="ECO:0007669"/>
    <property type="project" value="UniProtKB-UniRule"/>
</dbReference>
<comment type="subcellular location">
    <subcellularLocation>
        <location evidence="11">Cytoplasm</location>
    </subcellularLocation>
</comment>
<keyword evidence="14" id="KW-1185">Reference proteome</keyword>
<evidence type="ECO:0000313" key="14">
    <source>
        <dbReference type="Proteomes" id="UP000186953"/>
    </source>
</evidence>
<evidence type="ECO:0000256" key="10">
    <source>
        <dbReference type="ARBA" id="ARBA00022842"/>
    </source>
</evidence>
<gene>
    <name evidence="11" type="primary">rnhA</name>
    <name evidence="13" type="ORF">SAMN05421797_1079</name>
</gene>
<dbReference type="EC" id="3.1.26.4" evidence="5 11"/>
<keyword evidence="9 11" id="KW-0378">Hydrolase</keyword>